<dbReference type="AlphaFoldDB" id="A0A202ECC8"/>
<dbReference type="Proteomes" id="UP000196084">
    <property type="component" value="Unassembled WGS sequence"/>
</dbReference>
<reference evidence="2 3" key="1">
    <citation type="submission" date="2017-02" db="EMBL/GenBank/DDBJ databases">
        <title>Natronthermophilus aegyptiacus gen. nov.,sp. nov., an aerobic, extremely halophilic alkalithermophilic archaeon isolated from the athalassohaline Wadi An Natrun, Egypt.</title>
        <authorList>
            <person name="Zhao B."/>
        </authorList>
    </citation>
    <scope>NUCLEOTIDE SEQUENCE [LARGE SCALE GENOMIC DNA]</scope>
    <source>
        <strain evidence="2 3">CGMCC 1.3597</strain>
    </source>
</reference>
<evidence type="ECO:0000313" key="2">
    <source>
        <dbReference type="EMBL" id="OVE85923.1"/>
    </source>
</evidence>
<feature type="region of interest" description="Disordered" evidence="1">
    <location>
        <begin position="51"/>
        <end position="80"/>
    </location>
</feature>
<dbReference type="EMBL" id="MWPH01000001">
    <property type="protein sequence ID" value="OVE85923.1"/>
    <property type="molecule type" value="Genomic_DNA"/>
</dbReference>
<accession>A0A202ECC8</accession>
<sequence length="110" mass="11966">MTDSDRPAPPATLEEPLCELLADLAADDPDQLRAVATYSSALETWLERTDGDTNGALTADSSEQAAVGPETYPPGVPERASVSVSEIAGTEYWYYQWRDGDDIQSKTVER</sequence>
<organism evidence="2 3">
    <name type="scientific">Natronolimnobius baerhuensis</name>
    <dbReference type="NCBI Taxonomy" id="253108"/>
    <lineage>
        <taxon>Archaea</taxon>
        <taxon>Methanobacteriati</taxon>
        <taxon>Methanobacteriota</taxon>
        <taxon>Stenosarchaea group</taxon>
        <taxon>Halobacteria</taxon>
        <taxon>Halobacteriales</taxon>
        <taxon>Natrialbaceae</taxon>
        <taxon>Natronolimnobius</taxon>
    </lineage>
</organism>
<protein>
    <submittedName>
        <fullName evidence="2">Uncharacterized protein</fullName>
    </submittedName>
</protein>
<gene>
    <name evidence="2" type="ORF">B2G88_03690</name>
</gene>
<evidence type="ECO:0000313" key="3">
    <source>
        <dbReference type="Proteomes" id="UP000196084"/>
    </source>
</evidence>
<dbReference type="OrthoDB" id="204292at2157"/>
<comment type="caution">
    <text evidence="2">The sequence shown here is derived from an EMBL/GenBank/DDBJ whole genome shotgun (WGS) entry which is preliminary data.</text>
</comment>
<dbReference type="RefSeq" id="WP_054862024.1">
    <property type="nucleotide sequence ID" value="NZ_MWPH01000001.1"/>
</dbReference>
<keyword evidence="3" id="KW-1185">Reference proteome</keyword>
<evidence type="ECO:0000256" key="1">
    <source>
        <dbReference type="SAM" id="MobiDB-lite"/>
    </source>
</evidence>
<proteinExistence type="predicted"/>
<feature type="compositionally biased region" description="Polar residues" evidence="1">
    <location>
        <begin position="55"/>
        <end position="64"/>
    </location>
</feature>
<name>A0A202ECC8_9EURY</name>